<accession>A0A930YEZ3</accession>
<comment type="caution">
    <text evidence="4">The sequence shown here is derived from an EMBL/GenBank/DDBJ whole genome shotgun (WGS) entry which is preliminary data.</text>
</comment>
<dbReference type="Gene3D" id="3.10.129.10">
    <property type="entry name" value="Hotdog Thioesterase"/>
    <property type="match status" value="1"/>
</dbReference>
<dbReference type="PANTHER" id="PTHR43841:SF1">
    <property type="entry name" value="3-HYDROXYACYL-THIOESTER DEHYDRATASE X"/>
    <property type="match status" value="1"/>
</dbReference>
<evidence type="ECO:0000256" key="1">
    <source>
        <dbReference type="ARBA" id="ARBA00005254"/>
    </source>
</evidence>
<name>A0A930YEZ3_9ACTN</name>
<comment type="similarity">
    <text evidence="1">Belongs to the enoyl-CoA hydratase/isomerase family.</text>
</comment>
<protein>
    <recommendedName>
        <fullName evidence="3">MaoC-like domain-containing protein</fullName>
    </recommendedName>
</protein>
<feature type="region of interest" description="Disordered" evidence="2">
    <location>
        <begin position="282"/>
        <end position="302"/>
    </location>
</feature>
<proteinExistence type="inferred from homology"/>
<dbReference type="Proteomes" id="UP000640489">
    <property type="component" value="Unassembled WGS sequence"/>
</dbReference>
<dbReference type="EMBL" id="JADKPN010000020">
    <property type="protein sequence ID" value="MBF4765941.1"/>
    <property type="molecule type" value="Genomic_DNA"/>
</dbReference>
<dbReference type="InterPro" id="IPR002539">
    <property type="entry name" value="MaoC-like_dom"/>
</dbReference>
<sequence>MTGQATGHTTGVDAGIGLLVRAALPALPVVNLLPGIRKTGSGDLAGLARTRPPLEIRREHVTAYAAVCGFPEKDTVPLTYPHVLGFPLHLQVMTDPGYPFPAMGSLHLTNAITAHRAIAIGETVEVGVRPENLQPHAKGRTVDFVTEVTSAGELVWEARSTYLRRGPAGDPGSAGAPSGPVFDEVETSGVTWSLPGDLGRRYAAVSGDRNPIHLYALTARALGFKRQIAHGMWTKARCVAALENRLPDAVTVEVAFKKPVFLPGRVAFGSKPTDTGYAFALSDPRSGAPHLQGRAVRAEDSA</sequence>
<feature type="domain" description="MaoC-like" evidence="3">
    <location>
        <begin position="200"/>
        <end position="267"/>
    </location>
</feature>
<gene>
    <name evidence="4" type="ORF">ISU07_22630</name>
</gene>
<evidence type="ECO:0000313" key="4">
    <source>
        <dbReference type="EMBL" id="MBF4765941.1"/>
    </source>
</evidence>
<reference evidence="4" key="1">
    <citation type="submission" date="2020-11" db="EMBL/GenBank/DDBJ databases">
        <title>Nocardioides sp. nov., isolated from Soil of Cynanchum wilfordii Hemsley rhizosphere.</title>
        <authorList>
            <person name="Lee J.-S."/>
            <person name="Suh M.K."/>
            <person name="Kim J.-S."/>
        </authorList>
    </citation>
    <scope>NUCLEOTIDE SEQUENCE</scope>
    <source>
        <strain evidence="4">KCTC 19275</strain>
    </source>
</reference>
<dbReference type="Pfam" id="PF01575">
    <property type="entry name" value="MaoC_dehydratas"/>
    <property type="match status" value="1"/>
</dbReference>
<keyword evidence="5" id="KW-1185">Reference proteome</keyword>
<dbReference type="RefSeq" id="WP_194709121.1">
    <property type="nucleotide sequence ID" value="NZ_JADKPN010000020.1"/>
</dbReference>
<dbReference type="InterPro" id="IPR029069">
    <property type="entry name" value="HotDog_dom_sf"/>
</dbReference>
<dbReference type="PANTHER" id="PTHR43841">
    <property type="entry name" value="3-HYDROXYACYL-THIOESTER DEHYDRATASE HTDX-RELATED"/>
    <property type="match status" value="1"/>
</dbReference>
<evidence type="ECO:0000256" key="2">
    <source>
        <dbReference type="SAM" id="MobiDB-lite"/>
    </source>
</evidence>
<dbReference type="SUPFAM" id="SSF54637">
    <property type="entry name" value="Thioesterase/thiol ester dehydrase-isomerase"/>
    <property type="match status" value="2"/>
</dbReference>
<evidence type="ECO:0000259" key="3">
    <source>
        <dbReference type="Pfam" id="PF01575"/>
    </source>
</evidence>
<evidence type="ECO:0000313" key="5">
    <source>
        <dbReference type="Proteomes" id="UP000640489"/>
    </source>
</evidence>
<dbReference type="AlphaFoldDB" id="A0A930YEZ3"/>
<organism evidence="4 5">
    <name type="scientific">Nocardioides islandensis</name>
    <dbReference type="NCBI Taxonomy" id="433663"/>
    <lineage>
        <taxon>Bacteria</taxon>
        <taxon>Bacillati</taxon>
        <taxon>Actinomycetota</taxon>
        <taxon>Actinomycetes</taxon>
        <taxon>Propionibacteriales</taxon>
        <taxon>Nocardioidaceae</taxon>
        <taxon>Nocardioides</taxon>
    </lineage>
</organism>